<proteinExistence type="predicted"/>
<organism evidence="1 2">
    <name type="scientific">Streptococcus cristatus</name>
    <dbReference type="NCBI Taxonomy" id="45634"/>
    <lineage>
        <taxon>Bacteria</taxon>
        <taxon>Bacillati</taxon>
        <taxon>Bacillota</taxon>
        <taxon>Bacilli</taxon>
        <taxon>Lactobacillales</taxon>
        <taxon>Streptococcaceae</taxon>
        <taxon>Streptococcus</taxon>
    </lineage>
</organism>
<dbReference type="EMBL" id="LQRD01000069">
    <property type="protein sequence ID" value="KXT68599.1"/>
    <property type="molecule type" value="Genomic_DNA"/>
</dbReference>
<protein>
    <recommendedName>
        <fullName evidence="3">Plasmid maintenance system killer protein</fullName>
    </recommendedName>
</protein>
<accession>A0A139MXU8</accession>
<dbReference type="InterPro" id="IPR035093">
    <property type="entry name" value="RelE/ParE_toxin_dom_sf"/>
</dbReference>
<gene>
    <name evidence="1" type="ORF">SCRDD08_01804</name>
</gene>
<dbReference type="STRING" id="45634.SCRDD08_01804"/>
<dbReference type="Proteomes" id="UP000070377">
    <property type="component" value="Unassembled WGS sequence"/>
</dbReference>
<dbReference type="Gene3D" id="3.30.2310.20">
    <property type="entry name" value="RelE-like"/>
    <property type="match status" value="1"/>
</dbReference>
<dbReference type="AlphaFoldDB" id="A0A139MXU8"/>
<name>A0A139MXU8_STRCR</name>
<reference evidence="1 2" key="1">
    <citation type="submission" date="2016-01" db="EMBL/GenBank/DDBJ databases">
        <title>Highly variable Streptococcus oralis are common among viridans streptococci isolated from primates.</title>
        <authorList>
            <person name="Denapaite D."/>
            <person name="Rieger M."/>
            <person name="Koendgen S."/>
            <person name="Brueckner R."/>
            <person name="Ochigava I."/>
            <person name="Kappeler P."/>
            <person name="Maetz-Rensing K."/>
            <person name="Leendertz F."/>
            <person name="Hakenbeck R."/>
        </authorList>
    </citation>
    <scope>NUCLEOTIDE SEQUENCE [LARGE SCALE GENOMIC DNA]</scope>
    <source>
        <strain evidence="1 2">DD08</strain>
    </source>
</reference>
<evidence type="ECO:0000313" key="2">
    <source>
        <dbReference type="Proteomes" id="UP000070377"/>
    </source>
</evidence>
<evidence type="ECO:0008006" key="3">
    <source>
        <dbReference type="Google" id="ProtNLM"/>
    </source>
</evidence>
<evidence type="ECO:0000313" key="1">
    <source>
        <dbReference type="EMBL" id="KXT68599.1"/>
    </source>
</evidence>
<sequence>MKLIYTNKTVKKQCTELRRAKKDFSDKIAVKLHQLINFLEAADSLASVTAFPKYHFHQLKGKRQGQFALDIDGRKSSYRLIVEFREEDLEKVFPSPIEIEILKIEEVSNHYE</sequence>
<dbReference type="SUPFAM" id="SSF143011">
    <property type="entry name" value="RelE-like"/>
    <property type="match status" value="1"/>
</dbReference>
<dbReference type="RefSeq" id="WP_061423367.1">
    <property type="nucleotide sequence ID" value="NZ_KQ969063.1"/>
</dbReference>
<dbReference type="PATRIC" id="fig|45634.12.peg.1883"/>
<comment type="caution">
    <text evidence="1">The sequence shown here is derived from an EMBL/GenBank/DDBJ whole genome shotgun (WGS) entry which is preliminary data.</text>
</comment>